<dbReference type="STRING" id="1484.SA87_00995"/>
<organism evidence="4 5">
    <name type="scientific">Hydrogenibacillus schlegelii</name>
    <name type="common">Bacillus schlegelii</name>
    <dbReference type="NCBI Taxonomy" id="1484"/>
    <lineage>
        <taxon>Bacteria</taxon>
        <taxon>Bacillati</taxon>
        <taxon>Bacillota</taxon>
        <taxon>Bacilli</taxon>
        <taxon>Bacillales</taxon>
        <taxon>Bacillales Family X. Incertae Sedis</taxon>
        <taxon>Hydrogenibacillus</taxon>
    </lineage>
</organism>
<gene>
    <name evidence="4" type="ORF">SA87_00995</name>
</gene>
<feature type="transmembrane region" description="Helical" evidence="2">
    <location>
        <begin position="260"/>
        <end position="293"/>
    </location>
</feature>
<dbReference type="EMBL" id="JXBB01000024">
    <property type="protein sequence ID" value="OAR04071.1"/>
    <property type="molecule type" value="Genomic_DNA"/>
</dbReference>
<evidence type="ECO:0000313" key="5">
    <source>
        <dbReference type="Proteomes" id="UP000243024"/>
    </source>
</evidence>
<sequence length="345" mass="36504">MKMMRCPQCGFENEPDARFCAECGAPLPAPEPPAPDALQAAESVKDRSPSAVEAASDLRGETAPDRRTKEPPAAAAGPTPGAPPGIDAPAGEKTGPGPSGGDGGPAPSTGSPARSLQEMAAPLFRFLQGYSAALAQALRRPDLSDGREAPAAFNWAYGLVNMALFALGLSLGVYASVQSVLGHLQGPGGSLRESIVAFVLELAGGGKSLFVAYWLQPFILIALYLVFIYVIVYLVFYAGGRPYSFTALLRELGAPLAWPIVFAWSAFVLAWISLPLFLLVAGLSLFMAGGLWYRSAWHVQKEGSGRPGARTILLILSGFSLLYVLILTWAVGEIRALWLLYLIGI</sequence>
<evidence type="ECO:0000256" key="2">
    <source>
        <dbReference type="SAM" id="Phobius"/>
    </source>
</evidence>
<feature type="compositionally biased region" description="Basic and acidic residues" evidence="1">
    <location>
        <begin position="56"/>
        <end position="70"/>
    </location>
</feature>
<evidence type="ECO:0000313" key="4">
    <source>
        <dbReference type="EMBL" id="OAR04071.1"/>
    </source>
</evidence>
<dbReference type="Pfam" id="PF13240">
    <property type="entry name" value="Zn_Ribbon_1"/>
    <property type="match status" value="1"/>
</dbReference>
<protein>
    <recommendedName>
        <fullName evidence="3">Zinc-ribbon domain-containing protein</fullName>
    </recommendedName>
</protein>
<keyword evidence="2" id="KW-1133">Transmembrane helix</keyword>
<accession>A0A132MH71</accession>
<keyword evidence="2" id="KW-0812">Transmembrane</keyword>
<feature type="transmembrane region" description="Helical" evidence="2">
    <location>
        <begin position="155"/>
        <end position="175"/>
    </location>
</feature>
<feature type="transmembrane region" description="Helical" evidence="2">
    <location>
        <begin position="313"/>
        <end position="332"/>
    </location>
</feature>
<evidence type="ECO:0000259" key="3">
    <source>
        <dbReference type="Pfam" id="PF13240"/>
    </source>
</evidence>
<keyword evidence="5" id="KW-1185">Reference proteome</keyword>
<dbReference type="Proteomes" id="UP000243024">
    <property type="component" value="Unassembled WGS sequence"/>
</dbReference>
<dbReference type="AlphaFoldDB" id="A0A132MH71"/>
<dbReference type="InterPro" id="IPR026870">
    <property type="entry name" value="Zinc_ribbon_dom"/>
</dbReference>
<keyword evidence="2" id="KW-0472">Membrane</keyword>
<name>A0A132MH71_HYDSH</name>
<feature type="region of interest" description="Disordered" evidence="1">
    <location>
        <begin position="22"/>
        <end position="114"/>
    </location>
</feature>
<evidence type="ECO:0000256" key="1">
    <source>
        <dbReference type="SAM" id="MobiDB-lite"/>
    </source>
</evidence>
<feature type="domain" description="Zinc-ribbon" evidence="3">
    <location>
        <begin position="6"/>
        <end position="27"/>
    </location>
</feature>
<feature type="transmembrane region" description="Helical" evidence="2">
    <location>
        <begin position="222"/>
        <end position="240"/>
    </location>
</feature>
<comment type="caution">
    <text evidence="4">The sequence shown here is derived from an EMBL/GenBank/DDBJ whole genome shotgun (WGS) entry which is preliminary data.</text>
</comment>
<proteinExistence type="predicted"/>
<reference evidence="4 5" key="1">
    <citation type="submission" date="2015-09" db="EMBL/GenBank/DDBJ databases">
        <title>Draft genome sequence of Hydrogenibacillus schlegelii DSM 2000.</title>
        <authorList>
            <person name="Hemp J."/>
        </authorList>
    </citation>
    <scope>NUCLEOTIDE SEQUENCE [LARGE SCALE GENOMIC DNA]</scope>
    <source>
        <strain evidence="4 5">MA 48</strain>
    </source>
</reference>
<feature type="compositionally biased region" description="Low complexity" evidence="1">
    <location>
        <begin position="71"/>
        <end position="91"/>
    </location>
</feature>